<name>A0A123T6K9_STRSU</name>
<reference evidence="1 2" key="1">
    <citation type="submission" date="2016-02" db="EMBL/GenBank/DDBJ databases">
        <authorList>
            <consortium name="Pathogen Informatics"/>
        </authorList>
    </citation>
    <scope>NUCLEOTIDE SEQUENCE [LARGE SCALE GENOMIC DNA]</scope>
    <source>
        <strain evidence="1 2">LSS31</strain>
    </source>
</reference>
<dbReference type="Proteomes" id="UP000072530">
    <property type="component" value="Unassembled WGS sequence"/>
</dbReference>
<organism evidence="1 2">
    <name type="scientific">Streptococcus suis</name>
    <dbReference type="NCBI Taxonomy" id="1307"/>
    <lineage>
        <taxon>Bacteria</taxon>
        <taxon>Bacillati</taxon>
        <taxon>Bacillota</taxon>
        <taxon>Bacilli</taxon>
        <taxon>Lactobacillales</taxon>
        <taxon>Streptococcaceae</taxon>
        <taxon>Streptococcus</taxon>
    </lineage>
</organism>
<proteinExistence type="predicted"/>
<accession>A0A123T6K9</accession>
<dbReference type="RefSeq" id="WP_052506826.1">
    <property type="nucleotide sequence ID" value="NZ_CEEV01000008.1"/>
</dbReference>
<protein>
    <submittedName>
        <fullName evidence="1">Uncharacterized protein</fullName>
    </submittedName>
</protein>
<dbReference type="EMBL" id="FIGG01000008">
    <property type="protein sequence ID" value="CYU95310.1"/>
    <property type="molecule type" value="Genomic_DNA"/>
</dbReference>
<evidence type="ECO:0000313" key="1">
    <source>
        <dbReference type="EMBL" id="CYU95310.1"/>
    </source>
</evidence>
<evidence type="ECO:0000313" key="2">
    <source>
        <dbReference type="Proteomes" id="UP000072530"/>
    </source>
</evidence>
<gene>
    <name evidence="1" type="ORF">ERS132393_01720</name>
</gene>
<dbReference type="AlphaFoldDB" id="A0A123T6K9"/>
<sequence length="202" mass="23554">MPKTSFKNYEKITRSTTNLETTLAEYREHEAWSDYLYQNLGPSAAVSFAIGSDIISDFINEDLSALSEKPKGTHIGELGTSFISSLLPEQFLMEYDYQFMYLLSKTVNLMKLKARTGTELIAHTVLEELCLYLIMEESTIIMESIAEQLSEEELDEFIYPNTWAFDLFDDMDVYTFLYSDFYLDAQNPYHFSHWLDKQFYTS</sequence>